<dbReference type="InterPro" id="IPR036086">
    <property type="entry name" value="ParB/Sulfiredoxin_sf"/>
</dbReference>
<comment type="caution">
    <text evidence="3">The sequence shown here is derived from an EMBL/GenBank/DDBJ whole genome shotgun (WGS) entry which is preliminary data.</text>
</comment>
<dbReference type="RefSeq" id="WP_222988159.1">
    <property type="nucleotide sequence ID" value="NZ_JAINVV010000001.1"/>
</dbReference>
<dbReference type="EMBL" id="JAINVV010000001">
    <property type="protein sequence ID" value="MBY8821069.1"/>
    <property type="molecule type" value="Genomic_DNA"/>
</dbReference>
<sequence length="587" mass="64240">MKLDFIDLGKLSISKANMRYAKKAPDVSDILPTIRARGVLVPLIVRPNCAEGAFEIVAGARRFAAASIVAAERGEAEPLPCAILDEGDDAAALEASLIENVARRDADEVTQWESYTRLVKEGRSIAEIADTFGMPEAMVKRILALGNLLPRIRSLYAKEEISPATVRQLTLATKSQQRAWLALFDDADAYCPQGNQLKAWLFGGSEIKVDHALFDVEASGLSIIADLFGDDRYLADAEAFWEMQSAAIEVRREAYLDDGWAEVVIVGKGEYFSQWEYRKAPKRKGGRIYVDVQASGEVVFHEGYVTTREAARLDRGEKVAAIGKVARPELTSRMQTYIDLHRHAAVRVALTDHPGVALRLMAAHAIKGSPLWTIRIEEQAAKQDDVRESIETSAAETRFDEKRRAVLALLGFDAEEPTVTGGGSLRLATLFERLLELPDRAVMDIVAIVIGETLFAGSPVIERVGLHIGVDMAAWWSADDAFFEGLRDKEVLTAIVADVGGAEVAAANAKEKGATLKAIIRDHLDGTNGRAKVESWVPRWMVFPPSAYTARGGLVVEAVTPVEAEPPVEIEVPDEVEADFEDHREAA</sequence>
<dbReference type="SUPFAM" id="SSF109709">
    <property type="entry name" value="KorB DNA-binding domain-like"/>
    <property type="match status" value="1"/>
</dbReference>
<dbReference type="InterPro" id="IPR003115">
    <property type="entry name" value="ParB_N"/>
</dbReference>
<protein>
    <submittedName>
        <fullName evidence="3">ParB/RepB/Spo0J family partition protein</fullName>
    </submittedName>
</protein>
<accession>A0ABS7PLX1</accession>
<evidence type="ECO:0000256" key="1">
    <source>
        <dbReference type="ARBA" id="ARBA00006295"/>
    </source>
</evidence>
<comment type="similarity">
    <text evidence="1">Belongs to the ParB family.</text>
</comment>
<evidence type="ECO:0000313" key="3">
    <source>
        <dbReference type="EMBL" id="MBY8821069.1"/>
    </source>
</evidence>
<keyword evidence="4" id="KW-1185">Reference proteome</keyword>
<dbReference type="Gene3D" id="1.10.10.2830">
    <property type="match status" value="1"/>
</dbReference>
<dbReference type="SUPFAM" id="SSF110849">
    <property type="entry name" value="ParB/Sulfiredoxin"/>
    <property type="match status" value="1"/>
</dbReference>
<reference evidence="3 4" key="1">
    <citation type="submission" date="2021-08" db="EMBL/GenBank/DDBJ databases">
        <authorList>
            <person name="Tuo L."/>
        </authorList>
    </citation>
    <scope>NUCLEOTIDE SEQUENCE [LARGE SCALE GENOMIC DNA]</scope>
    <source>
        <strain evidence="3 4">JCM 31229</strain>
    </source>
</reference>
<dbReference type="SMART" id="SM00470">
    <property type="entry name" value="ParB"/>
    <property type="match status" value="1"/>
</dbReference>
<gene>
    <name evidence="3" type="ORF">K7G82_02120</name>
</gene>
<dbReference type="Gene3D" id="3.90.1530.30">
    <property type="match status" value="1"/>
</dbReference>
<feature type="domain" description="ParB-like N-terminal" evidence="2">
    <location>
        <begin position="4"/>
        <end position="101"/>
    </location>
</feature>
<evidence type="ECO:0000259" key="2">
    <source>
        <dbReference type="SMART" id="SM00470"/>
    </source>
</evidence>
<dbReference type="CDD" id="cd16406">
    <property type="entry name" value="ParB_N_like"/>
    <property type="match status" value="1"/>
</dbReference>
<dbReference type="InterPro" id="IPR004437">
    <property type="entry name" value="ParB/RepB/Spo0J"/>
</dbReference>
<dbReference type="InterPro" id="IPR050336">
    <property type="entry name" value="Chromosome_partition/occlusion"/>
</dbReference>
<proteinExistence type="inferred from homology"/>
<dbReference type="Pfam" id="PF02195">
    <property type="entry name" value="ParB_N"/>
    <property type="match status" value="1"/>
</dbReference>
<dbReference type="PANTHER" id="PTHR33375">
    <property type="entry name" value="CHROMOSOME-PARTITIONING PROTEIN PARB-RELATED"/>
    <property type="match status" value="1"/>
</dbReference>
<dbReference type="PANTHER" id="PTHR33375:SF7">
    <property type="entry name" value="CHROMOSOME 2-PARTITIONING PROTEIN PARB-RELATED"/>
    <property type="match status" value="1"/>
</dbReference>
<organism evidence="3 4">
    <name type="scientific">Sphingomonas colocasiae</name>
    <dbReference type="NCBI Taxonomy" id="1848973"/>
    <lineage>
        <taxon>Bacteria</taxon>
        <taxon>Pseudomonadati</taxon>
        <taxon>Pseudomonadota</taxon>
        <taxon>Alphaproteobacteria</taxon>
        <taxon>Sphingomonadales</taxon>
        <taxon>Sphingomonadaceae</taxon>
        <taxon>Sphingomonas</taxon>
    </lineage>
</organism>
<dbReference type="NCBIfam" id="TIGR00180">
    <property type="entry name" value="parB_part"/>
    <property type="match status" value="1"/>
</dbReference>
<evidence type="ECO:0000313" key="4">
    <source>
        <dbReference type="Proteomes" id="UP000706039"/>
    </source>
</evidence>
<dbReference type="Proteomes" id="UP000706039">
    <property type="component" value="Unassembled WGS sequence"/>
</dbReference>
<name>A0ABS7PLX1_9SPHN</name>